<gene>
    <name evidence="6" type="ORF">MNBD_ALPHA11-1867</name>
</gene>
<dbReference type="Pfam" id="PF00825">
    <property type="entry name" value="Ribonuclease_P"/>
    <property type="match status" value="1"/>
</dbReference>
<name>A0A3B0TYS6_9ZZZZ</name>
<evidence type="ECO:0000256" key="2">
    <source>
        <dbReference type="ARBA" id="ARBA00022722"/>
    </source>
</evidence>
<dbReference type="EMBL" id="UOEQ01000224">
    <property type="protein sequence ID" value="VAW19522.1"/>
    <property type="molecule type" value="Genomic_DNA"/>
</dbReference>
<dbReference type="PANTHER" id="PTHR33992">
    <property type="entry name" value="RIBONUCLEASE P PROTEIN COMPONENT"/>
    <property type="match status" value="1"/>
</dbReference>
<dbReference type="SUPFAM" id="SSF54211">
    <property type="entry name" value="Ribosomal protein S5 domain 2-like"/>
    <property type="match status" value="1"/>
</dbReference>
<dbReference type="GO" id="GO:0004526">
    <property type="term" value="F:ribonuclease P activity"/>
    <property type="evidence" value="ECO:0007669"/>
    <property type="project" value="UniProtKB-EC"/>
</dbReference>
<keyword evidence="3" id="KW-0255">Endonuclease</keyword>
<dbReference type="AlphaFoldDB" id="A0A3B0TYS6"/>
<dbReference type="GO" id="GO:0000049">
    <property type="term" value="F:tRNA binding"/>
    <property type="evidence" value="ECO:0007669"/>
    <property type="project" value="InterPro"/>
</dbReference>
<keyword evidence="4 6" id="KW-0378">Hydrolase</keyword>
<sequence>MRHLKKRSQFLNAARGVQIPGRFFVLQKAKAQFDDCGIGYTVTKRMGNSPERNRIKRRLRAAVLACRSGFVGEHDYVLIGRRKILGAKFSTLVNNLENALRQMHSNKAAG</sequence>
<reference evidence="6" key="1">
    <citation type="submission" date="2018-06" db="EMBL/GenBank/DDBJ databases">
        <authorList>
            <person name="Zhirakovskaya E."/>
        </authorList>
    </citation>
    <scope>NUCLEOTIDE SEQUENCE</scope>
</reference>
<dbReference type="EC" id="3.1.26.5" evidence="6"/>
<proteinExistence type="predicted"/>
<keyword evidence="1" id="KW-0819">tRNA processing</keyword>
<evidence type="ECO:0000256" key="3">
    <source>
        <dbReference type="ARBA" id="ARBA00022759"/>
    </source>
</evidence>
<dbReference type="GO" id="GO:0030677">
    <property type="term" value="C:ribonuclease P complex"/>
    <property type="evidence" value="ECO:0007669"/>
    <property type="project" value="TreeGrafter"/>
</dbReference>
<evidence type="ECO:0000256" key="5">
    <source>
        <dbReference type="ARBA" id="ARBA00022884"/>
    </source>
</evidence>
<keyword evidence="2" id="KW-0540">Nuclease</keyword>
<evidence type="ECO:0000313" key="6">
    <source>
        <dbReference type="EMBL" id="VAW19522.1"/>
    </source>
</evidence>
<evidence type="ECO:0000256" key="4">
    <source>
        <dbReference type="ARBA" id="ARBA00022801"/>
    </source>
</evidence>
<organism evidence="6">
    <name type="scientific">hydrothermal vent metagenome</name>
    <dbReference type="NCBI Taxonomy" id="652676"/>
    <lineage>
        <taxon>unclassified sequences</taxon>
        <taxon>metagenomes</taxon>
        <taxon>ecological metagenomes</taxon>
    </lineage>
</organism>
<dbReference type="InterPro" id="IPR000100">
    <property type="entry name" value="RNase_P"/>
</dbReference>
<dbReference type="InterPro" id="IPR020568">
    <property type="entry name" value="Ribosomal_Su5_D2-typ_SF"/>
</dbReference>
<dbReference type="Gene3D" id="3.30.230.10">
    <property type="match status" value="1"/>
</dbReference>
<dbReference type="GO" id="GO:0042781">
    <property type="term" value="F:3'-tRNA processing endoribonuclease activity"/>
    <property type="evidence" value="ECO:0007669"/>
    <property type="project" value="TreeGrafter"/>
</dbReference>
<evidence type="ECO:0000256" key="1">
    <source>
        <dbReference type="ARBA" id="ARBA00022694"/>
    </source>
</evidence>
<dbReference type="InterPro" id="IPR014721">
    <property type="entry name" value="Ribsml_uS5_D2-typ_fold_subgr"/>
</dbReference>
<protein>
    <submittedName>
        <fullName evidence="6">Ribonuclease P protein component</fullName>
        <ecNumber evidence="6">3.1.26.5</ecNumber>
    </submittedName>
</protein>
<accession>A0A3B0TYS6</accession>
<keyword evidence="5" id="KW-0694">RNA-binding</keyword>
<dbReference type="PANTHER" id="PTHR33992:SF1">
    <property type="entry name" value="RIBONUCLEASE P PROTEIN COMPONENT"/>
    <property type="match status" value="1"/>
</dbReference>
<dbReference type="NCBIfam" id="TIGR00188">
    <property type="entry name" value="rnpA"/>
    <property type="match status" value="1"/>
</dbReference>